<protein>
    <submittedName>
        <fullName evidence="8">Protein lplB</fullName>
    </submittedName>
</protein>
<evidence type="ECO:0000256" key="2">
    <source>
        <dbReference type="ARBA" id="ARBA00022448"/>
    </source>
</evidence>
<dbReference type="Proteomes" id="UP000078454">
    <property type="component" value="Unassembled WGS sequence"/>
</dbReference>
<feature type="transmembrane region" description="Helical" evidence="6">
    <location>
        <begin position="141"/>
        <end position="161"/>
    </location>
</feature>
<dbReference type="CDD" id="cd06261">
    <property type="entry name" value="TM_PBP2"/>
    <property type="match status" value="1"/>
</dbReference>
<evidence type="ECO:0000313" key="8">
    <source>
        <dbReference type="EMBL" id="OAS14356.1"/>
    </source>
</evidence>
<keyword evidence="5 6" id="KW-0472">Membrane</keyword>
<dbReference type="STRING" id="1850517.A8708_13250"/>
<feature type="transmembrane region" description="Helical" evidence="6">
    <location>
        <begin position="238"/>
        <end position="260"/>
    </location>
</feature>
<dbReference type="InterPro" id="IPR035906">
    <property type="entry name" value="MetI-like_sf"/>
</dbReference>
<dbReference type="Gene3D" id="1.10.3720.10">
    <property type="entry name" value="MetI-like"/>
    <property type="match status" value="1"/>
</dbReference>
<dbReference type="PANTHER" id="PTHR43496">
    <property type="entry name" value="PROTEIN LPLB"/>
    <property type="match status" value="1"/>
</dbReference>
<feature type="transmembrane region" description="Helical" evidence="6">
    <location>
        <begin position="99"/>
        <end position="120"/>
    </location>
</feature>
<dbReference type="InterPro" id="IPR000515">
    <property type="entry name" value="MetI-like"/>
</dbReference>
<dbReference type="GO" id="GO:0055085">
    <property type="term" value="P:transmembrane transport"/>
    <property type="evidence" value="ECO:0007669"/>
    <property type="project" value="InterPro"/>
</dbReference>
<feature type="domain" description="ABC transmembrane type-1" evidence="7">
    <location>
        <begin position="95"/>
        <end position="317"/>
    </location>
</feature>
<evidence type="ECO:0000256" key="5">
    <source>
        <dbReference type="ARBA" id="ARBA00023136"/>
    </source>
</evidence>
<dbReference type="RefSeq" id="WP_068669895.1">
    <property type="nucleotide sequence ID" value="NZ_LYPB01000090.1"/>
</dbReference>
<evidence type="ECO:0000256" key="6">
    <source>
        <dbReference type="RuleBase" id="RU363032"/>
    </source>
</evidence>
<reference evidence="8 9" key="1">
    <citation type="submission" date="2016-05" db="EMBL/GenBank/DDBJ databases">
        <title>Paenibacillus sp. 1ZS3-15 nov., isolated from the rhizosphere soil.</title>
        <authorList>
            <person name="Zhang X.X."/>
            <person name="Zhang J."/>
        </authorList>
    </citation>
    <scope>NUCLEOTIDE SEQUENCE [LARGE SCALE GENOMIC DNA]</scope>
    <source>
        <strain evidence="8 9">1ZS3-15</strain>
    </source>
</reference>
<dbReference type="EMBL" id="LYPB01000090">
    <property type="protein sequence ID" value="OAS14356.1"/>
    <property type="molecule type" value="Genomic_DNA"/>
</dbReference>
<dbReference type="PROSITE" id="PS50928">
    <property type="entry name" value="ABC_TM1"/>
    <property type="match status" value="1"/>
</dbReference>
<feature type="transmembrane region" description="Helical" evidence="6">
    <location>
        <begin position="198"/>
        <end position="217"/>
    </location>
</feature>
<comment type="subcellular location">
    <subcellularLocation>
        <location evidence="6">Cell membrane</location>
        <topology evidence="6">Multi-pass membrane protein</topology>
    </subcellularLocation>
    <subcellularLocation>
        <location evidence="1">Membrane</location>
        <topology evidence="1">Multi-pass membrane protein</topology>
    </subcellularLocation>
</comment>
<keyword evidence="2 6" id="KW-0813">Transport</keyword>
<evidence type="ECO:0000256" key="1">
    <source>
        <dbReference type="ARBA" id="ARBA00004141"/>
    </source>
</evidence>
<evidence type="ECO:0000259" key="7">
    <source>
        <dbReference type="PROSITE" id="PS50928"/>
    </source>
</evidence>
<dbReference type="SUPFAM" id="SSF161098">
    <property type="entry name" value="MetI-like"/>
    <property type="match status" value="1"/>
</dbReference>
<comment type="caution">
    <text evidence="8">The sequence shown here is derived from an EMBL/GenBank/DDBJ whole genome shotgun (WGS) entry which is preliminary data.</text>
</comment>
<dbReference type="Pfam" id="PF00528">
    <property type="entry name" value="BPD_transp_1"/>
    <property type="match status" value="1"/>
</dbReference>
<proteinExistence type="inferred from homology"/>
<dbReference type="AlphaFoldDB" id="A0A198A007"/>
<dbReference type="PANTHER" id="PTHR43496:SF1">
    <property type="entry name" value="POLYGALACTURONAN_RHAMNOGALACTURONAN TRANSPORT SYSTEM PERMEASE PROTEIN YTEP"/>
    <property type="match status" value="1"/>
</dbReference>
<keyword evidence="3 6" id="KW-0812">Transmembrane</keyword>
<evidence type="ECO:0000256" key="4">
    <source>
        <dbReference type="ARBA" id="ARBA00022989"/>
    </source>
</evidence>
<evidence type="ECO:0000313" key="9">
    <source>
        <dbReference type="Proteomes" id="UP000078454"/>
    </source>
</evidence>
<name>A0A198A007_9BACL</name>
<feature type="transmembrane region" description="Helical" evidence="6">
    <location>
        <begin position="35"/>
        <end position="59"/>
    </location>
</feature>
<evidence type="ECO:0000256" key="3">
    <source>
        <dbReference type="ARBA" id="ARBA00022692"/>
    </source>
</evidence>
<keyword evidence="9" id="KW-1185">Reference proteome</keyword>
<keyword evidence="4 6" id="KW-1133">Transmembrane helix</keyword>
<accession>A0A198A007</accession>
<dbReference type="GO" id="GO:0005886">
    <property type="term" value="C:plasma membrane"/>
    <property type="evidence" value="ECO:0007669"/>
    <property type="project" value="UniProtKB-SubCell"/>
</dbReference>
<gene>
    <name evidence="8" type="ORF">A8708_13250</name>
</gene>
<feature type="transmembrane region" description="Helical" evidence="6">
    <location>
        <begin position="296"/>
        <end position="320"/>
    </location>
</feature>
<comment type="similarity">
    <text evidence="6">Belongs to the binding-protein-dependent transport system permease family.</text>
</comment>
<organism evidence="8 9">
    <name type="scientific">Paenibacillus oryzisoli</name>
    <dbReference type="NCBI Taxonomy" id="1850517"/>
    <lineage>
        <taxon>Bacteria</taxon>
        <taxon>Bacillati</taxon>
        <taxon>Bacillota</taxon>
        <taxon>Bacilli</taxon>
        <taxon>Bacillales</taxon>
        <taxon>Paenibacillaceae</taxon>
        <taxon>Paenibacillus</taxon>
    </lineage>
</organism>
<sequence>MEQLTKVGTSQRTKQLTAAKRSIWHAIVQQKYAHLFVLTGMLIVFIFHYLPMFGILMAFKNYSISTGIKGIFTSEWVGLKYFNEFVHAYNFKQIVTNTLAISLLKLVFTFPMPILLAIMFNEVRYQFFKRFAQTVSYFPHFISWIVVSGLLVVFLSTNNGIVNDLLKGLGLVKDSLPFLSSPDYFWGLAVTTAMWKEAGWWAIIFLAAISGLDPTLYDAAEMDGAGRLRRIWHITLPGIRGTIIVVLILAVGSMLGGGLVGSNFEQSYLLGNSINNERSEILQTYAFKMGLAQGRYAYATAIDLIQSVIAIILVFGSNYLSKKVTKNSLF</sequence>